<comment type="caution">
    <text evidence="2">The sequence shown here is derived from an EMBL/GenBank/DDBJ whole genome shotgun (WGS) entry which is preliminary data.</text>
</comment>
<proteinExistence type="predicted"/>
<evidence type="ECO:0000313" key="3">
    <source>
        <dbReference type="Proteomes" id="UP000654075"/>
    </source>
</evidence>
<feature type="region of interest" description="Disordered" evidence="1">
    <location>
        <begin position="1"/>
        <end position="76"/>
    </location>
</feature>
<evidence type="ECO:0000313" key="2">
    <source>
        <dbReference type="EMBL" id="CAE8595563.1"/>
    </source>
</evidence>
<gene>
    <name evidence="2" type="ORF">PGLA1383_LOCUS14073</name>
</gene>
<protein>
    <submittedName>
        <fullName evidence="2">Uncharacterized protein</fullName>
    </submittedName>
</protein>
<accession>A0A813E9F5</accession>
<name>A0A813E9F5_POLGL</name>
<feature type="compositionally biased region" description="Basic residues" evidence="1">
    <location>
        <begin position="61"/>
        <end position="71"/>
    </location>
</feature>
<keyword evidence="3" id="KW-1185">Reference proteome</keyword>
<dbReference type="Proteomes" id="UP000654075">
    <property type="component" value="Unassembled WGS sequence"/>
</dbReference>
<evidence type="ECO:0000256" key="1">
    <source>
        <dbReference type="SAM" id="MobiDB-lite"/>
    </source>
</evidence>
<organism evidence="2 3">
    <name type="scientific">Polarella glacialis</name>
    <name type="common">Dinoflagellate</name>
    <dbReference type="NCBI Taxonomy" id="89957"/>
    <lineage>
        <taxon>Eukaryota</taxon>
        <taxon>Sar</taxon>
        <taxon>Alveolata</taxon>
        <taxon>Dinophyceae</taxon>
        <taxon>Suessiales</taxon>
        <taxon>Suessiaceae</taxon>
        <taxon>Polarella</taxon>
    </lineage>
</organism>
<sequence length="101" mass="11001">MPRVPACAENTSAGKDPKVKSTGLLPAILMRPSVAPESDSAEHTEAAGSHGLARACQQKQQQRRRPTRSHGQRVGLGRGEHLELLQALRFSGFVIFLFWAV</sequence>
<reference evidence="2" key="1">
    <citation type="submission" date="2021-02" db="EMBL/GenBank/DDBJ databases">
        <authorList>
            <person name="Dougan E. K."/>
            <person name="Rhodes N."/>
            <person name="Thang M."/>
            <person name="Chan C."/>
        </authorList>
    </citation>
    <scope>NUCLEOTIDE SEQUENCE</scope>
</reference>
<dbReference type="EMBL" id="CAJNNV010007923">
    <property type="protein sequence ID" value="CAE8595563.1"/>
    <property type="molecule type" value="Genomic_DNA"/>
</dbReference>
<dbReference type="AlphaFoldDB" id="A0A813E9F5"/>